<name>A0A2I1M8Z4_9FIRM</name>
<feature type="transmembrane region" description="Helical" evidence="1">
    <location>
        <begin position="25"/>
        <end position="48"/>
    </location>
</feature>
<dbReference type="GO" id="GO:0032049">
    <property type="term" value="P:cardiolipin biosynthetic process"/>
    <property type="evidence" value="ECO:0007669"/>
    <property type="project" value="UniProtKB-ARBA"/>
</dbReference>
<feature type="domain" description="PLD phosphodiesterase" evidence="2">
    <location>
        <begin position="266"/>
        <end position="293"/>
    </location>
</feature>
<feature type="domain" description="PLD phosphodiesterase" evidence="2">
    <location>
        <begin position="443"/>
        <end position="470"/>
    </location>
</feature>
<keyword evidence="1" id="KW-0812">Transmembrane</keyword>
<gene>
    <name evidence="3" type="ORF">CYJ34_05045</name>
</gene>
<proteinExistence type="predicted"/>
<dbReference type="SUPFAM" id="SSF56024">
    <property type="entry name" value="Phospholipase D/nuclease"/>
    <property type="match status" value="2"/>
</dbReference>
<dbReference type="RefSeq" id="WP_101540228.1">
    <property type="nucleotide sequence ID" value="NZ_JBHWQV010000025.1"/>
</dbReference>
<dbReference type="PROSITE" id="PS50035">
    <property type="entry name" value="PLD"/>
    <property type="match status" value="2"/>
</dbReference>
<dbReference type="PANTHER" id="PTHR21248">
    <property type="entry name" value="CARDIOLIPIN SYNTHASE"/>
    <property type="match status" value="1"/>
</dbReference>
<dbReference type="Gene3D" id="3.30.870.10">
    <property type="entry name" value="Endonuclease Chain A"/>
    <property type="match status" value="2"/>
</dbReference>
<dbReference type="SMART" id="SM00155">
    <property type="entry name" value="PLDc"/>
    <property type="match status" value="2"/>
</dbReference>
<evidence type="ECO:0000313" key="4">
    <source>
        <dbReference type="Proteomes" id="UP000234335"/>
    </source>
</evidence>
<feature type="transmembrane region" description="Helical" evidence="1">
    <location>
        <begin position="60"/>
        <end position="78"/>
    </location>
</feature>
<keyword evidence="4" id="KW-1185">Reference proteome</keyword>
<dbReference type="CDD" id="cd09160">
    <property type="entry name" value="PLDc_SMU_988_like_2"/>
    <property type="match status" value="1"/>
</dbReference>
<dbReference type="AlphaFoldDB" id="A0A2I1M8Z4"/>
<dbReference type="Pfam" id="PF13091">
    <property type="entry name" value="PLDc_2"/>
    <property type="match status" value="2"/>
</dbReference>
<dbReference type="InterPro" id="IPR025202">
    <property type="entry name" value="PLD-like_dom"/>
</dbReference>
<dbReference type="PANTHER" id="PTHR21248:SF22">
    <property type="entry name" value="PHOSPHOLIPASE D"/>
    <property type="match status" value="1"/>
</dbReference>
<organism evidence="3 4">
    <name type="scientific">Anaerococcus octavius</name>
    <dbReference type="NCBI Taxonomy" id="54007"/>
    <lineage>
        <taxon>Bacteria</taxon>
        <taxon>Bacillati</taxon>
        <taxon>Bacillota</taxon>
        <taxon>Tissierellia</taxon>
        <taxon>Tissierellales</taxon>
        <taxon>Peptoniphilaceae</taxon>
        <taxon>Anaerococcus</taxon>
    </lineage>
</organism>
<feature type="transmembrane region" description="Helical" evidence="1">
    <location>
        <begin position="90"/>
        <end position="112"/>
    </location>
</feature>
<accession>A0A2I1M8Z4</accession>
<dbReference type="GO" id="GO:0030572">
    <property type="term" value="F:phosphatidyltransferase activity"/>
    <property type="evidence" value="ECO:0007669"/>
    <property type="project" value="UniProtKB-ARBA"/>
</dbReference>
<evidence type="ECO:0000313" key="3">
    <source>
        <dbReference type="EMBL" id="PKZ16567.1"/>
    </source>
</evidence>
<dbReference type="Proteomes" id="UP000234335">
    <property type="component" value="Unassembled WGS sequence"/>
</dbReference>
<dbReference type="EMBL" id="PKGS01000003">
    <property type="protein sequence ID" value="PKZ16567.1"/>
    <property type="molecule type" value="Genomic_DNA"/>
</dbReference>
<evidence type="ECO:0000256" key="1">
    <source>
        <dbReference type="SAM" id="Phobius"/>
    </source>
</evidence>
<keyword evidence="1" id="KW-1133">Transmembrane helix</keyword>
<keyword evidence="1" id="KW-0472">Membrane</keyword>
<comment type="caution">
    <text evidence="3">The sequence shown here is derived from an EMBL/GenBank/DDBJ whole genome shotgun (WGS) entry which is preliminary data.</text>
</comment>
<dbReference type="InterPro" id="IPR001736">
    <property type="entry name" value="PLipase_D/transphosphatidylase"/>
</dbReference>
<reference evidence="3 4" key="1">
    <citation type="submission" date="2017-12" db="EMBL/GenBank/DDBJ databases">
        <title>Phylogenetic diversity of female urinary microbiome.</title>
        <authorList>
            <person name="Thomas-White K."/>
            <person name="Wolfe A.J."/>
        </authorList>
    </citation>
    <scope>NUCLEOTIDE SEQUENCE [LARGE SCALE GENOMIC DNA]</scope>
    <source>
        <strain evidence="3 4">UMB0119</strain>
    </source>
</reference>
<protein>
    <submittedName>
        <fullName evidence="3">Cardiolipin synthase</fullName>
    </submittedName>
</protein>
<sequence>MSDDRFNIIEKVNKNKYVKKTKKSIISLFFSRAGVFALLILLQIAAMIYLYKHLKIDPSFLISGDTVLTIVIMLVILNMDSIRSSFKLSWFILIAIMPSFATIVFFLAYFSIGYKKEQKKILEIEKISRKYHHRDIDMIDNLKEDEPGLYNMQNYFYDLGGFTLYENTASKYYPVGEDIFNDLLNAIKGAKDFIFIEIFIIDYGYMWGTILEELVKKVEEGVEVRLLIDGTNLLTRVKLNFPSEMESMGIKCKVFSPLYPIISTYYNNRDHRKIFVIDNEYAFTGGINLADEYINVFERFGHWKDCGIRLKGEATESFTIMFLQMWNSIGDQIEDFSPYLQRKMAMDGQGLALPFSDSPMDMEDYGKNSILSFLNNAKDYVYIMTPYFIVEDEIVNAFVNAAKRGVDVRICLPHIPDKKIAFALAKTHYKTLVDNGVKIFEYTPGFAHSKVWLSDDSYGFVGTINLDYRALYLNFECGVLMKDTEALVEIKSDFDVFFNIATRVSMEDVENIPLHTKAVGKIAKPFATLF</sequence>
<evidence type="ECO:0000259" key="2">
    <source>
        <dbReference type="PROSITE" id="PS50035"/>
    </source>
</evidence>